<reference evidence="1" key="1">
    <citation type="submission" date="2023-07" db="EMBL/GenBank/DDBJ databases">
        <title>Chromosome-level genome assembly of Artemia franciscana.</title>
        <authorList>
            <person name="Jo E."/>
        </authorList>
    </citation>
    <scope>NUCLEOTIDE SEQUENCE</scope>
    <source>
        <tissue evidence="1">Whole body</tissue>
    </source>
</reference>
<dbReference type="Gene3D" id="3.60.10.10">
    <property type="entry name" value="Endonuclease/exonuclease/phosphatase"/>
    <property type="match status" value="1"/>
</dbReference>
<proteinExistence type="predicted"/>
<dbReference type="InterPro" id="IPR036691">
    <property type="entry name" value="Endo/exonu/phosph_ase_sf"/>
</dbReference>
<dbReference type="AlphaFoldDB" id="A0AA88IJQ2"/>
<dbReference type="Proteomes" id="UP001187531">
    <property type="component" value="Unassembled WGS sequence"/>
</dbReference>
<comment type="caution">
    <text evidence="1">The sequence shown here is derived from an EMBL/GenBank/DDBJ whole genome shotgun (WGS) entry which is preliminary data.</text>
</comment>
<name>A0AA88IJQ2_ARTSF</name>
<accession>A0AA88IJQ2</accession>
<dbReference type="EMBL" id="JAVRJZ010000005">
    <property type="protein sequence ID" value="KAK2722977.1"/>
    <property type="molecule type" value="Genomic_DNA"/>
</dbReference>
<sequence>MLLLAKEPKRYKVTIAGIIETHLTGSGEKDIGEGWTLLWSSGTQRRGGAGLILNSFTRKALLSFIPISSRLLRARIDGKHWKITFLICYVPTNEAEDEDKDDFYVGLSSELSVVPLHDYLIILGGFNAGVANSSSLYDADVVPVTADALNDNGQRLLNCCITYALSAKNTWFVKRDIAKHTLHSNDGKTKRYLTVRRHWLSSVQNCHS</sequence>
<protein>
    <submittedName>
        <fullName evidence="1">Uncharacterized protein</fullName>
    </submittedName>
</protein>
<evidence type="ECO:0000313" key="1">
    <source>
        <dbReference type="EMBL" id="KAK2722977.1"/>
    </source>
</evidence>
<keyword evidence="2" id="KW-1185">Reference proteome</keyword>
<dbReference type="SUPFAM" id="SSF56219">
    <property type="entry name" value="DNase I-like"/>
    <property type="match status" value="1"/>
</dbReference>
<organism evidence="1 2">
    <name type="scientific">Artemia franciscana</name>
    <name type="common">Brine shrimp</name>
    <name type="synonym">Artemia sanfranciscana</name>
    <dbReference type="NCBI Taxonomy" id="6661"/>
    <lineage>
        <taxon>Eukaryota</taxon>
        <taxon>Metazoa</taxon>
        <taxon>Ecdysozoa</taxon>
        <taxon>Arthropoda</taxon>
        <taxon>Crustacea</taxon>
        <taxon>Branchiopoda</taxon>
        <taxon>Anostraca</taxon>
        <taxon>Artemiidae</taxon>
        <taxon>Artemia</taxon>
    </lineage>
</organism>
<gene>
    <name evidence="1" type="ORF">QYM36_003241</name>
</gene>
<evidence type="ECO:0000313" key="2">
    <source>
        <dbReference type="Proteomes" id="UP001187531"/>
    </source>
</evidence>